<organism evidence="2 3">
    <name type="scientific">Paenisporosarcina quisquiliarum</name>
    <dbReference type="NCBI Taxonomy" id="365346"/>
    <lineage>
        <taxon>Bacteria</taxon>
        <taxon>Bacillati</taxon>
        <taxon>Bacillota</taxon>
        <taxon>Bacilli</taxon>
        <taxon>Bacillales</taxon>
        <taxon>Caryophanaceae</taxon>
        <taxon>Paenisporosarcina</taxon>
    </lineage>
</organism>
<dbReference type="AlphaFoldDB" id="A0A9X3REV5"/>
<dbReference type="InterPro" id="IPR050276">
    <property type="entry name" value="MshD_Acetyltransferase"/>
</dbReference>
<comment type="caution">
    <text evidence="2">The sequence shown here is derived from an EMBL/GenBank/DDBJ whole genome shotgun (WGS) entry which is preliminary data.</text>
</comment>
<dbReference type="InterPro" id="IPR000182">
    <property type="entry name" value="GNAT_dom"/>
</dbReference>
<name>A0A9X3REV5_9BACL</name>
<gene>
    <name evidence="2" type="ORF">M9R32_13840</name>
</gene>
<dbReference type="Proteomes" id="UP001152173">
    <property type="component" value="Unassembled WGS sequence"/>
</dbReference>
<dbReference type="PROSITE" id="PS51186">
    <property type="entry name" value="GNAT"/>
    <property type="match status" value="1"/>
</dbReference>
<protein>
    <submittedName>
        <fullName evidence="2">N-acetyltransferase</fullName>
    </submittedName>
</protein>
<evidence type="ECO:0000313" key="3">
    <source>
        <dbReference type="Proteomes" id="UP001152173"/>
    </source>
</evidence>
<dbReference type="SUPFAM" id="SSF55729">
    <property type="entry name" value="Acyl-CoA N-acyltransferases (Nat)"/>
    <property type="match status" value="1"/>
</dbReference>
<evidence type="ECO:0000313" key="2">
    <source>
        <dbReference type="EMBL" id="MCZ8538274.1"/>
    </source>
</evidence>
<dbReference type="Pfam" id="PF13527">
    <property type="entry name" value="Acetyltransf_9"/>
    <property type="match status" value="1"/>
</dbReference>
<sequence length="176" mass="19701">MRIRTETKNDFKHVFNLNYTAFGNRDDEAKLVEQIRFSDGFIPELSIVAEAQGDIVGHLLLSKAKLTNEDGDKEVVVLAPVAVLPEFQKKGIGSKLIKEGLKRAKKEGYGLVFLIGHPDYYPKFGFQPARAHGMELTQFQVPDDVFMVCELINGELENSVGELHYPKAFFAAATQK</sequence>
<dbReference type="RefSeq" id="WP_269927347.1">
    <property type="nucleotide sequence ID" value="NZ_JAMKBJ010000014.1"/>
</dbReference>
<accession>A0A9X3REV5</accession>
<keyword evidence="3" id="KW-1185">Reference proteome</keyword>
<dbReference type="InterPro" id="IPR016181">
    <property type="entry name" value="Acyl_CoA_acyltransferase"/>
</dbReference>
<proteinExistence type="predicted"/>
<dbReference type="Gene3D" id="3.40.630.30">
    <property type="match status" value="1"/>
</dbReference>
<dbReference type="PANTHER" id="PTHR43617">
    <property type="entry name" value="L-AMINO ACID N-ACETYLTRANSFERASE"/>
    <property type="match status" value="1"/>
</dbReference>
<feature type="domain" description="N-acetyltransferase" evidence="1">
    <location>
        <begin position="1"/>
        <end position="152"/>
    </location>
</feature>
<dbReference type="GO" id="GO:0016747">
    <property type="term" value="F:acyltransferase activity, transferring groups other than amino-acyl groups"/>
    <property type="evidence" value="ECO:0007669"/>
    <property type="project" value="InterPro"/>
</dbReference>
<dbReference type="CDD" id="cd04301">
    <property type="entry name" value="NAT_SF"/>
    <property type="match status" value="1"/>
</dbReference>
<reference evidence="2" key="1">
    <citation type="submission" date="2022-05" db="EMBL/GenBank/DDBJ databases">
        <authorList>
            <person name="Colautti A."/>
            <person name="Iacumin L."/>
        </authorList>
    </citation>
    <scope>NUCLEOTIDE SEQUENCE</scope>
    <source>
        <strain evidence="2">SK 55</strain>
    </source>
</reference>
<dbReference type="EMBL" id="JAMKBJ010000014">
    <property type="protein sequence ID" value="MCZ8538274.1"/>
    <property type="molecule type" value="Genomic_DNA"/>
</dbReference>
<dbReference type="PANTHER" id="PTHR43617:SF2">
    <property type="entry name" value="UPF0039 PROTEIN SLL0451"/>
    <property type="match status" value="1"/>
</dbReference>
<evidence type="ECO:0000259" key="1">
    <source>
        <dbReference type="PROSITE" id="PS51186"/>
    </source>
</evidence>